<evidence type="ECO:0000313" key="2">
    <source>
        <dbReference type="EMBL" id="EDT23756.1"/>
    </source>
</evidence>
<evidence type="ECO:0000256" key="1">
    <source>
        <dbReference type="SAM" id="Phobius"/>
    </source>
</evidence>
<protein>
    <submittedName>
        <fullName evidence="2">Uncharacterized protein</fullName>
    </submittedName>
</protein>
<dbReference type="Proteomes" id="UP000004342">
    <property type="component" value="Unassembled WGS sequence"/>
</dbReference>
<name>A0AAV3BT15_CLOPF</name>
<dbReference type="AlphaFoldDB" id="A0AAV3BT15"/>
<feature type="transmembrane region" description="Helical" evidence="1">
    <location>
        <begin position="12"/>
        <end position="32"/>
    </location>
</feature>
<keyword evidence="1" id="KW-0472">Membrane</keyword>
<proteinExistence type="predicted"/>
<organism evidence="2 3">
    <name type="scientific">Clostridium perfringens B str. ATCC 3626</name>
    <dbReference type="NCBI Taxonomy" id="451754"/>
    <lineage>
        <taxon>Bacteria</taxon>
        <taxon>Bacillati</taxon>
        <taxon>Bacillota</taxon>
        <taxon>Clostridia</taxon>
        <taxon>Eubacteriales</taxon>
        <taxon>Clostridiaceae</taxon>
        <taxon>Clostridium</taxon>
    </lineage>
</organism>
<sequence>MLLWKEGGIPPSFFIHLYILKKLFLVSVINKLETNMRKYML</sequence>
<accession>A0AAV3BT15</accession>
<comment type="caution">
    <text evidence="2">The sequence shown here is derived from an EMBL/GenBank/DDBJ whole genome shotgun (WGS) entry which is preliminary data.</text>
</comment>
<gene>
    <name evidence="2" type="ORF">AC1_2935</name>
</gene>
<evidence type="ECO:0000313" key="3">
    <source>
        <dbReference type="Proteomes" id="UP000004342"/>
    </source>
</evidence>
<dbReference type="EMBL" id="ABDV01000013">
    <property type="protein sequence ID" value="EDT23756.1"/>
    <property type="molecule type" value="Genomic_DNA"/>
</dbReference>
<keyword evidence="1" id="KW-0812">Transmembrane</keyword>
<keyword evidence="1" id="KW-1133">Transmembrane helix</keyword>
<reference evidence="2 3" key="1">
    <citation type="submission" date="2007-07" db="EMBL/GenBank/DDBJ databases">
        <title>Annotation of Clostridium perfringens B str. ATCC 3626.</title>
        <authorList>
            <person name="Paulsen I."/>
            <person name="Sebastian Y."/>
        </authorList>
    </citation>
    <scope>NUCLEOTIDE SEQUENCE [LARGE SCALE GENOMIC DNA]</scope>
    <source>
        <strain evidence="3">B str. ATCC 3626</strain>
    </source>
</reference>